<sequence>MSARPAPLLLRGGTDPDAVAGLRAALIPLLALEASRPAPSTAAPAPGAASRPLLVPIAPHEDEAHVRADLARRLDPFGPAARADVLLRTSGSTTGTGSLIAMSATALAASARATHARLVGPGTWVLALPAHHVAGLQVLVRSLVAGTEPIVVDATGGFTTGALTDGLTRALATSGGPIYLSLVPTQLLRALADPDCARALARASAVLLGGAAADAALLARARGAGIPIVTTYGMSETGGGCVYDGAPLDGVTVTIEDPDTTGAGRIALAGPVLALGYAHREPPGGPGAEEPSSRFTARDGRPLLLTSDRGRLDGRGRLTVLGRLDDVIISGGIKVDPHEVEAALLRLPGVGEACVVGIPDARWGSAVAAAVVPEATGGGGLDAEALRSAARAALPGARAPKRVVVVPGLPQRGPGKPDRRAVATLLAEPSRPGASRPGP</sequence>
<dbReference type="Gene3D" id="3.30.300.30">
    <property type="match status" value="1"/>
</dbReference>
<feature type="region of interest" description="Disordered" evidence="1">
    <location>
        <begin position="279"/>
        <end position="300"/>
    </location>
</feature>
<accession>A0A6M8AY56</accession>
<evidence type="ECO:0000256" key="1">
    <source>
        <dbReference type="SAM" id="MobiDB-lite"/>
    </source>
</evidence>
<evidence type="ECO:0000259" key="3">
    <source>
        <dbReference type="Pfam" id="PF13193"/>
    </source>
</evidence>
<evidence type="ECO:0000313" key="4">
    <source>
        <dbReference type="EMBL" id="QKD79114.1"/>
    </source>
</evidence>
<protein>
    <submittedName>
        <fullName evidence="4">AMP-binding protein</fullName>
    </submittedName>
</protein>
<dbReference type="PANTHER" id="PTHR43767:SF1">
    <property type="entry name" value="NONRIBOSOMAL PEPTIDE SYNTHASE PES1 (EUROFUNG)-RELATED"/>
    <property type="match status" value="1"/>
</dbReference>
<keyword evidence="5" id="KW-1185">Reference proteome</keyword>
<dbReference type="Proteomes" id="UP000504752">
    <property type="component" value="Chromosome"/>
</dbReference>
<gene>
    <name evidence="4" type="ORF">HPC72_01540</name>
</gene>
<evidence type="ECO:0000313" key="5">
    <source>
        <dbReference type="Proteomes" id="UP000504752"/>
    </source>
</evidence>
<name>A0A6M8AY56_9ACTO</name>
<dbReference type="SUPFAM" id="SSF56801">
    <property type="entry name" value="Acetyl-CoA synthetase-like"/>
    <property type="match status" value="1"/>
</dbReference>
<dbReference type="PANTHER" id="PTHR43767">
    <property type="entry name" value="LONG-CHAIN-FATTY-ACID--COA LIGASE"/>
    <property type="match status" value="1"/>
</dbReference>
<dbReference type="RefSeq" id="WP_159523682.1">
    <property type="nucleotide sequence ID" value="NZ_CP053642.1"/>
</dbReference>
<dbReference type="Pfam" id="PF00501">
    <property type="entry name" value="AMP-binding"/>
    <property type="match status" value="1"/>
</dbReference>
<organism evidence="4 5">
    <name type="scientific">Actinomyces marmotae</name>
    <dbReference type="NCBI Taxonomy" id="2737173"/>
    <lineage>
        <taxon>Bacteria</taxon>
        <taxon>Bacillati</taxon>
        <taxon>Actinomycetota</taxon>
        <taxon>Actinomycetes</taxon>
        <taxon>Actinomycetales</taxon>
        <taxon>Actinomycetaceae</taxon>
        <taxon>Actinomyces</taxon>
    </lineage>
</organism>
<evidence type="ECO:0000259" key="2">
    <source>
        <dbReference type="Pfam" id="PF00501"/>
    </source>
</evidence>
<dbReference type="EMBL" id="CP053642">
    <property type="protein sequence ID" value="QKD79114.1"/>
    <property type="molecule type" value="Genomic_DNA"/>
</dbReference>
<dbReference type="Pfam" id="PF13193">
    <property type="entry name" value="AMP-binding_C"/>
    <property type="match status" value="1"/>
</dbReference>
<dbReference type="InterPro" id="IPR045851">
    <property type="entry name" value="AMP-bd_C_sf"/>
</dbReference>
<dbReference type="KEGG" id="amam:HPC72_01540"/>
<dbReference type="GO" id="GO:0016878">
    <property type="term" value="F:acid-thiol ligase activity"/>
    <property type="evidence" value="ECO:0007669"/>
    <property type="project" value="UniProtKB-ARBA"/>
</dbReference>
<feature type="domain" description="AMP-binding enzyme C-terminal" evidence="3">
    <location>
        <begin position="339"/>
        <end position="416"/>
    </location>
</feature>
<feature type="domain" description="AMP-dependent synthetase/ligase" evidence="2">
    <location>
        <begin position="89"/>
        <end position="277"/>
    </location>
</feature>
<dbReference type="InterPro" id="IPR042099">
    <property type="entry name" value="ANL_N_sf"/>
</dbReference>
<reference evidence="4 5" key="1">
    <citation type="submission" date="2020-05" db="EMBL/GenBank/DDBJ databases">
        <title>Actinomyces sp. zg-325.</title>
        <authorList>
            <person name="Yang C."/>
        </authorList>
    </citation>
    <scope>NUCLEOTIDE SEQUENCE [LARGE SCALE GENOMIC DNA]</scope>
    <source>
        <strain evidence="5">zg-325</strain>
    </source>
</reference>
<dbReference type="InterPro" id="IPR000873">
    <property type="entry name" value="AMP-dep_synth/lig_dom"/>
</dbReference>
<dbReference type="AlphaFoldDB" id="A0A6M8AY56"/>
<dbReference type="InterPro" id="IPR050237">
    <property type="entry name" value="ATP-dep_AMP-bd_enzyme"/>
</dbReference>
<dbReference type="InterPro" id="IPR025110">
    <property type="entry name" value="AMP-bd_C"/>
</dbReference>
<proteinExistence type="predicted"/>
<dbReference type="Gene3D" id="3.40.50.12780">
    <property type="entry name" value="N-terminal domain of ligase-like"/>
    <property type="match status" value="1"/>
</dbReference>